<dbReference type="EMBL" id="ACVB02000006">
    <property type="protein sequence ID" value="EEX75554.1"/>
    <property type="molecule type" value="Genomic_DNA"/>
</dbReference>
<protein>
    <recommendedName>
        <fullName evidence="3">DNA alkylation repair enzyme</fullName>
    </recommendedName>
</protein>
<organism evidence="1 2">
    <name type="scientific">Leptotrichia hofstadii F0254</name>
    <dbReference type="NCBI Taxonomy" id="634994"/>
    <lineage>
        <taxon>Bacteria</taxon>
        <taxon>Fusobacteriati</taxon>
        <taxon>Fusobacteriota</taxon>
        <taxon>Fusobacteriia</taxon>
        <taxon>Fusobacteriales</taxon>
        <taxon>Leptotrichiaceae</taxon>
        <taxon>Leptotrichia</taxon>
    </lineage>
</organism>
<evidence type="ECO:0008006" key="3">
    <source>
        <dbReference type="Google" id="ProtNLM"/>
    </source>
</evidence>
<evidence type="ECO:0000313" key="2">
    <source>
        <dbReference type="Proteomes" id="UP000006233"/>
    </source>
</evidence>
<dbReference type="HOGENOM" id="CLU_1228674_0_0_0"/>
<dbReference type="STRING" id="634994.GCWU000323_00153"/>
<dbReference type="Proteomes" id="UP000006233">
    <property type="component" value="Unassembled WGS sequence"/>
</dbReference>
<accession>C9MUD4</accession>
<sequence length="225" mass="27214">MIPYNIQKEIYLKIYEKTLPKIANKLLDYNDKNTSYIQILEKAAYFFLEKEKEEIDVFVNPFKKDTVDKKIIKEFLNSVINAQDKLNRNDKFWYIWNELYDKIKKINSHIPDYEEIIENYLLVNYNSSKWINLKKENLDFYGTKILKHLEKNPVIFLSIIKMLNLTVDKEIRDKGIFWISMVISQNSALILKYQGKIIESLNNFIQEYIKEYREEIKKDTNKKRD</sequence>
<dbReference type="eggNOG" id="COG0470">
    <property type="taxonomic scope" value="Bacteria"/>
</dbReference>
<dbReference type="AlphaFoldDB" id="C9MUD4"/>
<reference evidence="1 2" key="1">
    <citation type="submission" date="2009-09" db="EMBL/GenBank/DDBJ databases">
        <authorList>
            <person name="Weinstock G."/>
            <person name="Sodergren E."/>
            <person name="Clifton S."/>
            <person name="Fulton L."/>
            <person name="Fulton B."/>
            <person name="Courtney L."/>
            <person name="Fronick C."/>
            <person name="Harrison M."/>
            <person name="Strong C."/>
            <person name="Farmer C."/>
            <person name="Delahaunty K."/>
            <person name="Markovic C."/>
            <person name="Hall O."/>
            <person name="Minx P."/>
            <person name="Tomlinson C."/>
            <person name="Mitreva M."/>
            <person name="Nelson J."/>
            <person name="Hou S."/>
            <person name="Wollam A."/>
            <person name="Pepin K.H."/>
            <person name="Johnson M."/>
            <person name="Bhonagiri V."/>
            <person name="Nash W.E."/>
            <person name="Warren W."/>
            <person name="Chinwalla A."/>
            <person name="Mardis E.R."/>
            <person name="Wilson R.K."/>
        </authorList>
    </citation>
    <scope>NUCLEOTIDE SEQUENCE [LARGE SCALE GENOMIC DNA]</scope>
    <source>
        <strain evidence="1 2">F0254</strain>
    </source>
</reference>
<evidence type="ECO:0000313" key="1">
    <source>
        <dbReference type="EMBL" id="EEX75554.1"/>
    </source>
</evidence>
<comment type="caution">
    <text evidence="1">The sequence shown here is derived from an EMBL/GenBank/DDBJ whole genome shotgun (WGS) entry which is preliminary data.</text>
</comment>
<name>C9MUD4_9FUSO</name>
<proteinExistence type="predicted"/>
<gene>
    <name evidence="1" type="ORF">GCWU000323_00153</name>
</gene>